<feature type="compositionally biased region" description="Acidic residues" evidence="1">
    <location>
        <begin position="166"/>
        <end position="184"/>
    </location>
</feature>
<feature type="region of interest" description="Disordered" evidence="1">
    <location>
        <begin position="72"/>
        <end position="185"/>
    </location>
</feature>
<keyword evidence="3" id="KW-1185">Reference proteome</keyword>
<evidence type="ECO:0000313" key="3">
    <source>
        <dbReference type="Proteomes" id="UP001341840"/>
    </source>
</evidence>
<proteinExistence type="predicted"/>
<reference evidence="2 3" key="1">
    <citation type="journal article" date="2023" name="Plants (Basel)">
        <title>Bridging the Gap: Combining Genomics and Transcriptomics Approaches to Understand Stylosanthes scabra, an Orphan Legume from the Brazilian Caatinga.</title>
        <authorList>
            <person name="Ferreira-Neto J.R.C."/>
            <person name="da Silva M.D."/>
            <person name="Binneck E."/>
            <person name="de Melo N.F."/>
            <person name="da Silva R.H."/>
            <person name="de Melo A.L.T.M."/>
            <person name="Pandolfi V."/>
            <person name="Bustamante F.O."/>
            <person name="Brasileiro-Vidal A.C."/>
            <person name="Benko-Iseppon A.M."/>
        </authorList>
    </citation>
    <scope>NUCLEOTIDE SEQUENCE [LARGE SCALE GENOMIC DNA]</scope>
    <source>
        <tissue evidence="2">Leaves</tissue>
    </source>
</reference>
<evidence type="ECO:0000313" key="2">
    <source>
        <dbReference type="EMBL" id="MED6173582.1"/>
    </source>
</evidence>
<feature type="region of interest" description="Disordered" evidence="1">
    <location>
        <begin position="1"/>
        <end position="48"/>
    </location>
</feature>
<dbReference type="Proteomes" id="UP001341840">
    <property type="component" value="Unassembled WGS sequence"/>
</dbReference>
<feature type="compositionally biased region" description="Polar residues" evidence="1">
    <location>
        <begin position="97"/>
        <end position="113"/>
    </location>
</feature>
<organism evidence="2 3">
    <name type="scientific">Stylosanthes scabra</name>
    <dbReference type="NCBI Taxonomy" id="79078"/>
    <lineage>
        <taxon>Eukaryota</taxon>
        <taxon>Viridiplantae</taxon>
        <taxon>Streptophyta</taxon>
        <taxon>Embryophyta</taxon>
        <taxon>Tracheophyta</taxon>
        <taxon>Spermatophyta</taxon>
        <taxon>Magnoliopsida</taxon>
        <taxon>eudicotyledons</taxon>
        <taxon>Gunneridae</taxon>
        <taxon>Pentapetalae</taxon>
        <taxon>rosids</taxon>
        <taxon>fabids</taxon>
        <taxon>Fabales</taxon>
        <taxon>Fabaceae</taxon>
        <taxon>Papilionoideae</taxon>
        <taxon>50 kb inversion clade</taxon>
        <taxon>dalbergioids sensu lato</taxon>
        <taxon>Dalbergieae</taxon>
        <taxon>Pterocarpus clade</taxon>
        <taxon>Stylosanthes</taxon>
    </lineage>
</organism>
<sequence>MTSDKPSPSAKEKAKAFGPPTRASPRLAALRSQSAVNSQPETPVIPAVPAPATAKRTARMFVKSYSMKLVYRDGPSNIVPTPSFPPKKRLIQKEAGESTSKATVQSFRKQSQRIAALGRPSPNAPKDDSELELALEDTVHEIVEMDEEVEEDPEEDPEEAPQNAGIEEEEEEDPEEDPEEESAAEEVLCGEDNYVDYWALVDFESENAVGDDPRFWNYDGDLLEALLGAAPTHLQQTTRHMIAPQ</sequence>
<evidence type="ECO:0000256" key="1">
    <source>
        <dbReference type="SAM" id="MobiDB-lite"/>
    </source>
</evidence>
<feature type="compositionally biased region" description="Polar residues" evidence="1">
    <location>
        <begin position="31"/>
        <end position="41"/>
    </location>
</feature>
<gene>
    <name evidence="2" type="ORF">PIB30_060899</name>
</gene>
<dbReference type="EMBL" id="JASCZI010151579">
    <property type="protein sequence ID" value="MED6173582.1"/>
    <property type="molecule type" value="Genomic_DNA"/>
</dbReference>
<comment type="caution">
    <text evidence="2">The sequence shown here is derived from an EMBL/GenBank/DDBJ whole genome shotgun (WGS) entry which is preliminary data.</text>
</comment>
<protein>
    <submittedName>
        <fullName evidence="2">Uncharacterized protein</fullName>
    </submittedName>
</protein>
<name>A0ABU6VJM6_9FABA</name>
<feature type="compositionally biased region" description="Acidic residues" evidence="1">
    <location>
        <begin position="144"/>
        <end position="159"/>
    </location>
</feature>
<accession>A0ABU6VJM6</accession>